<dbReference type="InterPro" id="IPR035906">
    <property type="entry name" value="MetI-like_sf"/>
</dbReference>
<dbReference type="InterPro" id="IPR011864">
    <property type="entry name" value="Phosphate_PstC"/>
</dbReference>
<dbReference type="Proteomes" id="UP000886743">
    <property type="component" value="Unassembled WGS sequence"/>
</dbReference>
<evidence type="ECO:0000256" key="3">
    <source>
        <dbReference type="ARBA" id="ARBA00022448"/>
    </source>
</evidence>
<gene>
    <name evidence="12" type="primary">pstC</name>
    <name evidence="12" type="ORF">IAC74_04550</name>
</gene>
<dbReference type="NCBIfam" id="TIGR02138">
    <property type="entry name" value="phosphate_pstC"/>
    <property type="match status" value="1"/>
</dbReference>
<reference evidence="12" key="1">
    <citation type="submission" date="2020-10" db="EMBL/GenBank/DDBJ databases">
        <authorList>
            <person name="Gilroy R."/>
        </authorList>
    </citation>
    <scope>NUCLEOTIDE SEQUENCE</scope>
    <source>
        <strain evidence="12">4920</strain>
    </source>
</reference>
<protein>
    <recommendedName>
        <fullName evidence="10">Phosphate transport system permease protein</fullName>
    </recommendedName>
</protein>
<dbReference type="AlphaFoldDB" id="A0A9D1NGQ9"/>
<comment type="subcellular location">
    <subcellularLocation>
        <location evidence="1 9">Cell membrane</location>
        <topology evidence="1 9">Multi-pass membrane protein</topology>
    </subcellularLocation>
</comment>
<feature type="transmembrane region" description="Helical" evidence="9">
    <location>
        <begin position="143"/>
        <end position="166"/>
    </location>
</feature>
<evidence type="ECO:0000256" key="9">
    <source>
        <dbReference type="RuleBase" id="RU363032"/>
    </source>
</evidence>
<reference evidence="12" key="2">
    <citation type="journal article" date="2021" name="PeerJ">
        <title>Extensive microbial diversity within the chicken gut microbiome revealed by metagenomics and culture.</title>
        <authorList>
            <person name="Gilroy R."/>
            <person name="Ravi A."/>
            <person name="Getino M."/>
            <person name="Pursley I."/>
            <person name="Horton D.L."/>
            <person name="Alikhan N.F."/>
            <person name="Baker D."/>
            <person name="Gharbi K."/>
            <person name="Hall N."/>
            <person name="Watson M."/>
            <person name="Adriaenssens E.M."/>
            <person name="Foster-Nyarko E."/>
            <person name="Jarju S."/>
            <person name="Secka A."/>
            <person name="Antonio M."/>
            <person name="Oren A."/>
            <person name="Chaudhuri R.R."/>
            <person name="La Ragione R."/>
            <person name="Hildebrand F."/>
            <person name="Pallen M.J."/>
        </authorList>
    </citation>
    <scope>NUCLEOTIDE SEQUENCE</scope>
    <source>
        <strain evidence="12">4920</strain>
    </source>
</reference>
<evidence type="ECO:0000256" key="6">
    <source>
        <dbReference type="ARBA" id="ARBA00022692"/>
    </source>
</evidence>
<feature type="transmembrane region" description="Helical" evidence="9">
    <location>
        <begin position="64"/>
        <end position="91"/>
    </location>
</feature>
<proteinExistence type="inferred from homology"/>
<evidence type="ECO:0000313" key="13">
    <source>
        <dbReference type="Proteomes" id="UP000886743"/>
    </source>
</evidence>
<keyword evidence="7 9" id="KW-1133">Transmembrane helix</keyword>
<keyword evidence="3 9" id="KW-0813">Transport</keyword>
<evidence type="ECO:0000256" key="7">
    <source>
        <dbReference type="ARBA" id="ARBA00022989"/>
    </source>
</evidence>
<feature type="transmembrane region" description="Helical" evidence="9">
    <location>
        <begin position="12"/>
        <end position="32"/>
    </location>
</feature>
<comment type="function">
    <text evidence="10">Part of the binding-protein-dependent transport system for phosphate; probably responsible for the translocation of the substrate across the membrane.</text>
</comment>
<dbReference type="InterPro" id="IPR051124">
    <property type="entry name" value="Phosphate_Transport_Permease"/>
</dbReference>
<dbReference type="PANTHER" id="PTHR30425:SF1">
    <property type="entry name" value="PHOSPHATE TRANSPORT SYSTEM PERMEASE PROTEIN PSTC"/>
    <property type="match status" value="1"/>
</dbReference>
<dbReference type="CDD" id="cd06261">
    <property type="entry name" value="TM_PBP2"/>
    <property type="match status" value="1"/>
</dbReference>
<dbReference type="Pfam" id="PF00528">
    <property type="entry name" value="BPD_transp_1"/>
    <property type="match status" value="1"/>
</dbReference>
<evidence type="ECO:0000259" key="11">
    <source>
        <dbReference type="PROSITE" id="PS50928"/>
    </source>
</evidence>
<accession>A0A9D1NGQ9</accession>
<feature type="transmembrane region" description="Helical" evidence="9">
    <location>
        <begin position="111"/>
        <end position="131"/>
    </location>
</feature>
<keyword evidence="6 9" id="KW-0812">Transmembrane</keyword>
<dbReference type="PROSITE" id="PS50928">
    <property type="entry name" value="ABC_TM1"/>
    <property type="match status" value="1"/>
</dbReference>
<feature type="transmembrane region" description="Helical" evidence="9">
    <location>
        <begin position="257"/>
        <end position="279"/>
    </location>
</feature>
<comment type="caution">
    <text evidence="12">The sequence shown here is derived from an EMBL/GenBank/DDBJ whole genome shotgun (WGS) entry which is preliminary data.</text>
</comment>
<comment type="similarity">
    <text evidence="2 10">Belongs to the binding-protein-dependent transport system permease family. CysTW subfamily.</text>
</comment>
<name>A0A9D1NGQ9_9FIRM</name>
<keyword evidence="5 10" id="KW-0592">Phosphate transport</keyword>
<dbReference type="GO" id="GO:0005315">
    <property type="term" value="F:phosphate transmembrane transporter activity"/>
    <property type="evidence" value="ECO:0007669"/>
    <property type="project" value="InterPro"/>
</dbReference>
<dbReference type="PANTHER" id="PTHR30425">
    <property type="entry name" value="PHOSPHATE TRANSPORT SYSTEM PERMEASE PROTEIN PST"/>
    <property type="match status" value="1"/>
</dbReference>
<keyword evidence="8 9" id="KW-0472">Membrane</keyword>
<evidence type="ECO:0000256" key="5">
    <source>
        <dbReference type="ARBA" id="ARBA00022592"/>
    </source>
</evidence>
<keyword evidence="4 10" id="KW-1003">Cell membrane</keyword>
<organism evidence="12 13">
    <name type="scientific">Candidatus Aphodoplasma excrementigallinarum</name>
    <dbReference type="NCBI Taxonomy" id="2840673"/>
    <lineage>
        <taxon>Bacteria</taxon>
        <taxon>Bacillati</taxon>
        <taxon>Bacillota</taxon>
        <taxon>Clostridia</taxon>
        <taxon>Eubacteriales</taxon>
        <taxon>Candidatus Aphodoplasma</taxon>
    </lineage>
</organism>
<dbReference type="EMBL" id="DVOF01000131">
    <property type="protein sequence ID" value="HIV02822.1"/>
    <property type="molecule type" value="Genomic_DNA"/>
</dbReference>
<evidence type="ECO:0000256" key="8">
    <source>
        <dbReference type="ARBA" id="ARBA00023136"/>
    </source>
</evidence>
<dbReference type="GO" id="GO:0005886">
    <property type="term" value="C:plasma membrane"/>
    <property type="evidence" value="ECO:0007669"/>
    <property type="project" value="UniProtKB-SubCell"/>
</dbReference>
<evidence type="ECO:0000256" key="1">
    <source>
        <dbReference type="ARBA" id="ARBA00004651"/>
    </source>
</evidence>
<sequence>MAKLKEKIMHGVFFVCAMASILAVLLICWFLFANGLPAMAEIGVFDFLFGTNWAPTDSPPSFGIFPMILGSIYVTAGALIFGVPIGIFAAVYMAKFCPKKLYRVLKPAVELLAGIPSVVYGFFGMVILVPFVREVFGGDGNSILTASILLGIMILPTIISVSESALRAVPDSYYEGSLALGATHERSVFFTIVPAAKSAIFAAVILGVGRAIGETMAVIMICGNQPRIPVDILKGVRTLTANIVLEMSYAADLHREALIATGVVLFVFILIINISFSLIKKKD</sequence>
<evidence type="ECO:0000256" key="2">
    <source>
        <dbReference type="ARBA" id="ARBA00007069"/>
    </source>
</evidence>
<evidence type="ECO:0000256" key="10">
    <source>
        <dbReference type="RuleBase" id="RU363054"/>
    </source>
</evidence>
<dbReference type="Gene3D" id="1.10.3720.10">
    <property type="entry name" value="MetI-like"/>
    <property type="match status" value="1"/>
</dbReference>
<feature type="transmembrane region" description="Helical" evidence="9">
    <location>
        <begin position="187"/>
        <end position="208"/>
    </location>
</feature>
<feature type="domain" description="ABC transmembrane type-1" evidence="11">
    <location>
        <begin position="68"/>
        <end position="276"/>
    </location>
</feature>
<evidence type="ECO:0000256" key="4">
    <source>
        <dbReference type="ARBA" id="ARBA00022475"/>
    </source>
</evidence>
<dbReference type="SUPFAM" id="SSF161098">
    <property type="entry name" value="MetI-like"/>
    <property type="match status" value="1"/>
</dbReference>
<evidence type="ECO:0000313" key="12">
    <source>
        <dbReference type="EMBL" id="HIV02822.1"/>
    </source>
</evidence>
<dbReference type="GO" id="GO:0006817">
    <property type="term" value="P:phosphate ion transport"/>
    <property type="evidence" value="ECO:0007669"/>
    <property type="project" value="UniProtKB-KW"/>
</dbReference>
<dbReference type="InterPro" id="IPR000515">
    <property type="entry name" value="MetI-like"/>
</dbReference>